<dbReference type="AlphaFoldDB" id="A0A553JT07"/>
<name>A0A553JT07_SHEHA</name>
<dbReference type="Proteomes" id="UP000318126">
    <property type="component" value="Unassembled WGS sequence"/>
</dbReference>
<reference evidence="2" key="1">
    <citation type="submission" date="2019-07" db="EMBL/GenBank/DDBJ databases">
        <title>Shewanella sp. YLB-08 draft genomic sequence.</title>
        <authorList>
            <person name="Yu L."/>
        </authorList>
    </citation>
    <scope>NUCLEOTIDE SEQUENCE [LARGE SCALE GENOMIC DNA]</scope>
    <source>
        <strain evidence="2">JCM 20706</strain>
    </source>
</reference>
<dbReference type="RefSeq" id="WP_143563208.1">
    <property type="nucleotide sequence ID" value="NZ_BMPL01000003.1"/>
</dbReference>
<evidence type="ECO:0000313" key="2">
    <source>
        <dbReference type="Proteomes" id="UP000318126"/>
    </source>
</evidence>
<dbReference type="EMBL" id="VKGK01000003">
    <property type="protein sequence ID" value="TRY15596.1"/>
    <property type="molecule type" value="Genomic_DNA"/>
</dbReference>
<evidence type="ECO:0000313" key="1">
    <source>
        <dbReference type="EMBL" id="TRY15596.1"/>
    </source>
</evidence>
<dbReference type="InterPro" id="IPR014985">
    <property type="entry name" value="WbqC"/>
</dbReference>
<dbReference type="Pfam" id="PF08889">
    <property type="entry name" value="WbqC"/>
    <property type="match status" value="1"/>
</dbReference>
<keyword evidence="2" id="KW-1185">Reference proteome</keyword>
<comment type="caution">
    <text evidence="1">The sequence shown here is derived from an EMBL/GenBank/DDBJ whole genome shotgun (WGS) entry which is preliminary data.</text>
</comment>
<organism evidence="1 2">
    <name type="scientific">Shewanella hanedai</name>
    <name type="common">Alteromonas hanedai</name>
    <dbReference type="NCBI Taxonomy" id="25"/>
    <lineage>
        <taxon>Bacteria</taxon>
        <taxon>Pseudomonadati</taxon>
        <taxon>Pseudomonadota</taxon>
        <taxon>Gammaproteobacteria</taxon>
        <taxon>Alteromonadales</taxon>
        <taxon>Shewanellaceae</taxon>
        <taxon>Shewanella</taxon>
    </lineage>
</organism>
<accession>A0A553JT07</accession>
<gene>
    <name evidence="1" type="ORF">FN961_03730</name>
</gene>
<sequence>MILSVMQPTFLPWIGYFDLIDSADTFVFLDNVKLEKSSWQVRNRIKSAQGELMLSAPVLTPQGRLNTTIAEAQFKAGHPWRKKHLRTIHDNYRNAPYFDQLYPRLTALYDDKTTSLATFNIAFISTICEVMKIDTVKVKASELSDIDGVKDERLVSLCERLNCNQYLSPIGAMGYLEQYSPGGALVRNNIDLFYQQFEPAEYQQQSPGHISHLSVIDVLFNLGPVGAIEMMRASRRQPLDYRNITVKK</sequence>
<dbReference type="OrthoDB" id="3611744at2"/>
<protein>
    <submittedName>
        <fullName evidence="1">WbqC family protein</fullName>
    </submittedName>
</protein>
<proteinExistence type="predicted"/>